<dbReference type="SUPFAM" id="SSF88659">
    <property type="entry name" value="Sigma3 and sigma4 domains of RNA polymerase sigma factors"/>
    <property type="match status" value="1"/>
</dbReference>
<dbReference type="EMBL" id="JANLCK010000003">
    <property type="protein sequence ID" value="MCS5725700.1"/>
    <property type="molecule type" value="Genomic_DNA"/>
</dbReference>
<dbReference type="RefSeq" id="WP_259526269.1">
    <property type="nucleotide sequence ID" value="NZ_JANLCK010000003.1"/>
</dbReference>
<evidence type="ECO:0000256" key="5">
    <source>
        <dbReference type="ARBA" id="ARBA00023163"/>
    </source>
</evidence>
<dbReference type="SUPFAM" id="SSF88946">
    <property type="entry name" value="Sigma2 domain of RNA polymerase sigma factors"/>
    <property type="match status" value="1"/>
</dbReference>
<reference evidence="9" key="1">
    <citation type="submission" date="2022-08" db="EMBL/GenBank/DDBJ databases">
        <authorList>
            <person name="Deng Y."/>
            <person name="Han X.-F."/>
            <person name="Zhang Y.-Q."/>
        </authorList>
    </citation>
    <scope>NUCLEOTIDE SEQUENCE</scope>
    <source>
        <strain evidence="9">CPCC 203407</strain>
    </source>
</reference>
<dbReference type="GO" id="GO:0006950">
    <property type="term" value="P:response to stress"/>
    <property type="evidence" value="ECO:0007669"/>
    <property type="project" value="UniProtKB-ARBA"/>
</dbReference>
<dbReference type="InterPro" id="IPR039425">
    <property type="entry name" value="RNA_pol_sigma-70-like"/>
</dbReference>
<feature type="domain" description="RNA polymerase sigma-70 region 2" evidence="7">
    <location>
        <begin position="32"/>
        <end position="98"/>
    </location>
</feature>
<dbReference type="Gene3D" id="1.10.10.10">
    <property type="entry name" value="Winged helix-like DNA-binding domain superfamily/Winged helix DNA-binding domain"/>
    <property type="match status" value="1"/>
</dbReference>
<dbReference type="InterPro" id="IPR014284">
    <property type="entry name" value="RNA_pol_sigma-70_dom"/>
</dbReference>
<dbReference type="Proteomes" id="UP001165587">
    <property type="component" value="Unassembled WGS sequence"/>
</dbReference>
<dbReference type="NCBIfam" id="TIGR02937">
    <property type="entry name" value="sigma70-ECF"/>
    <property type="match status" value="1"/>
</dbReference>
<dbReference type="PANTHER" id="PTHR43133:SF8">
    <property type="entry name" value="RNA POLYMERASE SIGMA FACTOR HI_1459-RELATED"/>
    <property type="match status" value="1"/>
</dbReference>
<evidence type="ECO:0000313" key="9">
    <source>
        <dbReference type="EMBL" id="MCS5725700.1"/>
    </source>
</evidence>
<dbReference type="Pfam" id="PF04542">
    <property type="entry name" value="Sigma70_r2"/>
    <property type="match status" value="1"/>
</dbReference>
<dbReference type="GO" id="GO:0006352">
    <property type="term" value="P:DNA-templated transcription initiation"/>
    <property type="evidence" value="ECO:0007669"/>
    <property type="project" value="InterPro"/>
</dbReference>
<proteinExistence type="inferred from homology"/>
<sequence>MSEIRPRDLDEADDRTLAVRAAEGDVRAFEAIVRRYGRLMRVYARRILNSNADVDDVVQEAFVQAWSKLPELADPASVKTWLMRIVGNRSIDRIRRRREHADIDAVAEYAAPESQSPHAKAQAASLDEALSRALSELPEDQRRCWVLREIAGYSYIDIGAELELPVSTVRGLIARARKNLIREMEGWR</sequence>
<dbReference type="InterPro" id="IPR036388">
    <property type="entry name" value="WH-like_DNA-bd_sf"/>
</dbReference>
<keyword evidence="2 6" id="KW-0805">Transcription regulation</keyword>
<dbReference type="PANTHER" id="PTHR43133">
    <property type="entry name" value="RNA POLYMERASE ECF-TYPE SIGMA FACTO"/>
    <property type="match status" value="1"/>
</dbReference>
<evidence type="ECO:0000259" key="8">
    <source>
        <dbReference type="Pfam" id="PF08281"/>
    </source>
</evidence>
<evidence type="ECO:0000256" key="4">
    <source>
        <dbReference type="ARBA" id="ARBA00023125"/>
    </source>
</evidence>
<dbReference type="InterPro" id="IPR013324">
    <property type="entry name" value="RNA_pol_sigma_r3/r4-like"/>
</dbReference>
<evidence type="ECO:0000259" key="7">
    <source>
        <dbReference type="Pfam" id="PF04542"/>
    </source>
</evidence>
<gene>
    <name evidence="9" type="ORF">N1028_07300</name>
</gene>
<organism evidence="9 10">
    <name type="scientific">Herbiconiux oxytropis</name>
    <dbReference type="NCBI Taxonomy" id="2970915"/>
    <lineage>
        <taxon>Bacteria</taxon>
        <taxon>Bacillati</taxon>
        <taxon>Actinomycetota</taxon>
        <taxon>Actinomycetes</taxon>
        <taxon>Micrococcales</taxon>
        <taxon>Microbacteriaceae</taxon>
        <taxon>Herbiconiux</taxon>
    </lineage>
</organism>
<comment type="similarity">
    <text evidence="1 6">Belongs to the sigma-70 factor family. ECF subfamily.</text>
</comment>
<dbReference type="InterPro" id="IPR013325">
    <property type="entry name" value="RNA_pol_sigma_r2"/>
</dbReference>
<dbReference type="PROSITE" id="PS01063">
    <property type="entry name" value="SIGMA70_ECF"/>
    <property type="match status" value="1"/>
</dbReference>
<evidence type="ECO:0000256" key="1">
    <source>
        <dbReference type="ARBA" id="ARBA00010641"/>
    </source>
</evidence>
<evidence type="ECO:0000313" key="10">
    <source>
        <dbReference type="Proteomes" id="UP001165587"/>
    </source>
</evidence>
<comment type="caution">
    <text evidence="9">The sequence shown here is derived from an EMBL/GenBank/DDBJ whole genome shotgun (WGS) entry which is preliminary data.</text>
</comment>
<keyword evidence="5 6" id="KW-0804">Transcription</keyword>
<feature type="domain" description="RNA polymerase sigma factor 70 region 4 type 2" evidence="8">
    <location>
        <begin position="128"/>
        <end position="180"/>
    </location>
</feature>
<dbReference type="InterPro" id="IPR013249">
    <property type="entry name" value="RNA_pol_sigma70_r4_t2"/>
</dbReference>
<keyword evidence="4 6" id="KW-0238">DNA-binding</keyword>
<accession>A0AA41XGA3</accession>
<dbReference type="AlphaFoldDB" id="A0AA41XGA3"/>
<dbReference type="CDD" id="cd06171">
    <property type="entry name" value="Sigma70_r4"/>
    <property type="match status" value="1"/>
</dbReference>
<keyword evidence="3 6" id="KW-0731">Sigma factor</keyword>
<dbReference type="GO" id="GO:0003677">
    <property type="term" value="F:DNA binding"/>
    <property type="evidence" value="ECO:0007669"/>
    <property type="project" value="UniProtKB-KW"/>
</dbReference>
<dbReference type="Gene3D" id="1.10.1740.10">
    <property type="match status" value="1"/>
</dbReference>
<dbReference type="InterPro" id="IPR000838">
    <property type="entry name" value="RNA_pol_sigma70_ECF_CS"/>
</dbReference>
<dbReference type="Pfam" id="PF08281">
    <property type="entry name" value="Sigma70_r4_2"/>
    <property type="match status" value="1"/>
</dbReference>
<dbReference type="InterPro" id="IPR007627">
    <property type="entry name" value="RNA_pol_sigma70_r2"/>
</dbReference>
<protein>
    <recommendedName>
        <fullName evidence="6">RNA polymerase sigma factor</fullName>
    </recommendedName>
</protein>
<dbReference type="GO" id="GO:0016987">
    <property type="term" value="F:sigma factor activity"/>
    <property type="evidence" value="ECO:0007669"/>
    <property type="project" value="UniProtKB-KW"/>
</dbReference>
<keyword evidence="10" id="KW-1185">Reference proteome</keyword>
<evidence type="ECO:0000256" key="6">
    <source>
        <dbReference type="RuleBase" id="RU000716"/>
    </source>
</evidence>
<evidence type="ECO:0000256" key="2">
    <source>
        <dbReference type="ARBA" id="ARBA00023015"/>
    </source>
</evidence>
<evidence type="ECO:0000256" key="3">
    <source>
        <dbReference type="ARBA" id="ARBA00023082"/>
    </source>
</evidence>
<name>A0AA41XGA3_9MICO</name>